<organism evidence="8 9">
    <name type="scientific">Acrasis kona</name>
    <dbReference type="NCBI Taxonomy" id="1008807"/>
    <lineage>
        <taxon>Eukaryota</taxon>
        <taxon>Discoba</taxon>
        <taxon>Heterolobosea</taxon>
        <taxon>Tetramitia</taxon>
        <taxon>Eutetramitia</taxon>
        <taxon>Acrasidae</taxon>
        <taxon>Acrasis</taxon>
    </lineage>
</organism>
<proteinExistence type="inferred from homology"/>
<keyword evidence="9" id="KW-1185">Reference proteome</keyword>
<evidence type="ECO:0000256" key="6">
    <source>
        <dbReference type="SAM" id="MobiDB-lite"/>
    </source>
</evidence>
<dbReference type="InterPro" id="IPR038497">
    <property type="entry name" value="ATPase_V1-cplx_hsu_C_sf"/>
</dbReference>
<protein>
    <recommendedName>
        <fullName evidence="5">V-type proton ATPase subunit H</fullName>
    </recommendedName>
</protein>
<comment type="caution">
    <text evidence="8">The sequence shown here is derived from an EMBL/GenBank/DDBJ whole genome shotgun (WGS) entry which is preliminary data.</text>
</comment>
<dbReference type="Pfam" id="PF03224">
    <property type="entry name" value="V-ATPase_H_N"/>
    <property type="match status" value="1"/>
</dbReference>
<keyword evidence="2 5" id="KW-0813">Transport</keyword>
<dbReference type="InterPro" id="IPR016024">
    <property type="entry name" value="ARM-type_fold"/>
</dbReference>
<dbReference type="AlphaFoldDB" id="A0AAW2Z9E9"/>
<reference evidence="8 9" key="1">
    <citation type="submission" date="2024-03" db="EMBL/GenBank/DDBJ databases">
        <title>The Acrasis kona genome and developmental transcriptomes reveal deep origins of eukaryotic multicellular pathways.</title>
        <authorList>
            <person name="Sheikh S."/>
            <person name="Fu C.-J."/>
            <person name="Brown M.W."/>
            <person name="Baldauf S.L."/>
        </authorList>
    </citation>
    <scope>NUCLEOTIDE SEQUENCE [LARGE SCALE GENOMIC DNA]</scope>
    <source>
        <strain evidence="8 9">ATCC MYA-3509</strain>
    </source>
</reference>
<name>A0AAW2Z9E9_9EUKA</name>
<dbReference type="SUPFAM" id="SSF48371">
    <property type="entry name" value="ARM repeat"/>
    <property type="match status" value="1"/>
</dbReference>
<feature type="region of interest" description="Disordered" evidence="6">
    <location>
        <begin position="1"/>
        <end position="29"/>
    </location>
</feature>
<dbReference type="InterPro" id="IPR004908">
    <property type="entry name" value="ATPase_V1-cplx_hsu"/>
</dbReference>
<dbReference type="GO" id="GO:0000221">
    <property type="term" value="C:vacuolar proton-transporting V-type ATPase, V1 domain"/>
    <property type="evidence" value="ECO:0007669"/>
    <property type="project" value="UniProtKB-UniRule"/>
</dbReference>
<dbReference type="PANTHER" id="PTHR10698">
    <property type="entry name" value="V-TYPE PROTON ATPASE SUBUNIT H"/>
    <property type="match status" value="1"/>
</dbReference>
<comment type="function">
    <text evidence="5">Subunit of the V1 complex of vacuolar(H+)-ATPase (V-ATPase), a multisubunit enzyme composed of a peripheral complex (V1) that hydrolyzes ATP and a membrane integral complex (V0) that translocates protons. V-ATPase is responsible for acidifying and maintaining the pH of intracellular compartments.</text>
</comment>
<keyword evidence="4 5" id="KW-0406">Ion transport</keyword>
<dbReference type="InterPro" id="IPR011989">
    <property type="entry name" value="ARM-like"/>
</dbReference>
<evidence type="ECO:0000256" key="3">
    <source>
        <dbReference type="ARBA" id="ARBA00022781"/>
    </source>
</evidence>
<dbReference type="Proteomes" id="UP001431209">
    <property type="component" value="Unassembled WGS sequence"/>
</dbReference>
<evidence type="ECO:0000256" key="4">
    <source>
        <dbReference type="ARBA" id="ARBA00023065"/>
    </source>
</evidence>
<evidence type="ECO:0000256" key="5">
    <source>
        <dbReference type="PIRNR" id="PIRNR032184"/>
    </source>
</evidence>
<dbReference type="Gene3D" id="1.25.10.10">
    <property type="entry name" value="Leucine-rich Repeat Variant"/>
    <property type="match status" value="1"/>
</dbReference>
<feature type="domain" description="ATPase V1 complex subunit H C-terminal" evidence="7">
    <location>
        <begin position="330"/>
        <end position="445"/>
    </location>
</feature>
<evidence type="ECO:0000313" key="8">
    <source>
        <dbReference type="EMBL" id="KAL0486461.1"/>
    </source>
</evidence>
<dbReference type="Pfam" id="PF11698">
    <property type="entry name" value="V-ATPase_H_C"/>
    <property type="match status" value="1"/>
</dbReference>
<evidence type="ECO:0000256" key="1">
    <source>
        <dbReference type="ARBA" id="ARBA00008613"/>
    </source>
</evidence>
<dbReference type="PIRSF" id="PIRSF032184">
    <property type="entry name" value="ATPase_V1_H"/>
    <property type="match status" value="1"/>
</dbReference>
<dbReference type="EMBL" id="JAOPGA020001235">
    <property type="protein sequence ID" value="KAL0486461.1"/>
    <property type="molecule type" value="Genomic_DNA"/>
</dbReference>
<evidence type="ECO:0000259" key="7">
    <source>
        <dbReference type="Pfam" id="PF11698"/>
    </source>
</evidence>
<dbReference type="InterPro" id="IPR011987">
    <property type="entry name" value="ATPase_V1-cplx_hsu_C"/>
</dbReference>
<comment type="similarity">
    <text evidence="1 5">Belongs to the V-ATPase H subunit family.</text>
</comment>
<keyword evidence="3 5" id="KW-0375">Hydrogen ion transport</keyword>
<accession>A0AAW2Z9E9</accession>
<dbReference type="PANTHER" id="PTHR10698:SF0">
    <property type="entry name" value="V-TYPE PROTON ATPASE SUBUNIT H"/>
    <property type="match status" value="1"/>
</dbReference>
<comment type="subunit">
    <text evidence="5">V-ATPase is a heteromultimeric enzyme made up of two complexes: the ATP-hydrolytic V1 complex and the proton translocation V0 complex.</text>
</comment>
<evidence type="ECO:0000313" key="9">
    <source>
        <dbReference type="Proteomes" id="UP001431209"/>
    </source>
</evidence>
<evidence type="ECO:0000256" key="2">
    <source>
        <dbReference type="ARBA" id="ARBA00022448"/>
    </source>
</evidence>
<dbReference type="Gene3D" id="1.25.40.150">
    <property type="entry name" value="V-type ATPase, subunit H, C-terminal domain"/>
    <property type="match status" value="1"/>
</dbReference>
<sequence>MSTSPSYSYVNTRGYSDDNGYDDSNEKIPSVNWQPYQEMNVLTPLEKMRMDALNKTKDVEKITQTVIEVQLVWSMNAREYVELLIKLLYSIHQDVTLKYVLQLIDLLFDNSPKFLREFHQARNDNPYTPFLRLLTKTDVYMVEKCVKSLTALFSQDVEIHTQELGAFLEVITNQLEQGDKDERRAKMCVHALMVLLRKDECRTLFYTARGVPPLISLLKYYSGDAQMLYETIFCIWLLSFNKNSVEHVRGENLSAKIHEVLKTQQKEKVIRVSLSTIKNLIKNNIKFINDLINVSVPRTLLNLQKRNFEDKDILDDLKVLIDLMEVHIDEMSSFDEYRQEALSGHLEWSPVHTSEKFWKENLNKFEQNNFYILRELIKCLDSEVPQTKAIACHDLGQFVRYYPRGKKLIEDLGAKVKIIELMEYGNDEVRKHALLCTQKIMIQNWEMLNIGV</sequence>
<dbReference type="GO" id="GO:0046961">
    <property type="term" value="F:proton-transporting ATPase activity, rotational mechanism"/>
    <property type="evidence" value="ECO:0007669"/>
    <property type="project" value="UniProtKB-UniRule"/>
</dbReference>
<gene>
    <name evidence="8" type="ORF">AKO1_012009</name>
</gene>
<feature type="compositionally biased region" description="Polar residues" evidence="6">
    <location>
        <begin position="1"/>
        <end position="14"/>
    </location>
</feature>